<comment type="caution">
    <text evidence="3">The sequence shown here is derived from an EMBL/GenBank/DDBJ whole genome shotgun (WGS) entry which is preliminary data.</text>
</comment>
<evidence type="ECO:0000313" key="3">
    <source>
        <dbReference type="EMBL" id="MBR7839123.1"/>
    </source>
</evidence>
<feature type="transmembrane region" description="Helical" evidence="2">
    <location>
        <begin position="211"/>
        <end position="230"/>
    </location>
</feature>
<protein>
    <recommendedName>
        <fullName evidence="5">Glycosyltransferase RgtA/B/C/D-like domain-containing protein</fullName>
    </recommendedName>
</protein>
<feature type="transmembrane region" description="Helical" evidence="2">
    <location>
        <begin position="164"/>
        <end position="180"/>
    </location>
</feature>
<reference evidence="3" key="1">
    <citation type="submission" date="2021-04" db="EMBL/GenBank/DDBJ databases">
        <title>Genome based classification of Actinospica acidithermotolerans sp. nov., an actinobacterium isolated from an Indonesian hot spring.</title>
        <authorList>
            <person name="Kusuma A.B."/>
            <person name="Putra K.E."/>
            <person name="Nafisah S."/>
            <person name="Loh J."/>
            <person name="Nouioui I."/>
            <person name="Goodfellow M."/>
        </authorList>
    </citation>
    <scope>NUCLEOTIDE SEQUENCE</scope>
    <source>
        <strain evidence="3">CSCA 57</strain>
    </source>
</reference>
<evidence type="ECO:0000256" key="1">
    <source>
        <dbReference type="SAM" id="MobiDB-lite"/>
    </source>
</evidence>
<dbReference type="Proteomes" id="UP000675781">
    <property type="component" value="Unassembled WGS sequence"/>
</dbReference>
<accession>A0A941EXH2</accession>
<name>A0A941EXH2_9ACTN</name>
<dbReference type="AlphaFoldDB" id="A0A941EXH2"/>
<dbReference type="RefSeq" id="WP_212533564.1">
    <property type="nucleotide sequence ID" value="NZ_JAGSOG010000381.1"/>
</dbReference>
<dbReference type="EMBL" id="JAGSOG010000381">
    <property type="protein sequence ID" value="MBR7839123.1"/>
    <property type="molecule type" value="Genomic_DNA"/>
</dbReference>
<sequence>MSETVVLPRIRPLTSPEAPDPEPARGSRFGISRRWWGRMPLAAVLAAQAGIALSLGDSAFVDEACYLFSGHTEWTGLLGGQGPTMDYATFFSGSPYLYPLIGAVANAMGGLGAARGLSLVCMLGATIMLYRAAVLLFGRRAAIWSAALFGLCGPSLFMSHLATFDAPAVFLLASGFFYGIRSGRNKVLMMEAVALTTFAVAFKYAALVYAIPVILVAAICAVPSVGWRWAAVRAGLLGSFMALAGFALLCLAGRTTVTGLMSTTLDRPAATNTVRQVAERSGVYVGFILILAVFGTLWFMLRRRPASVTPASRTPMTDDWNWKARALLAVVLSGSALIAPLGDMRLHTLTSLEKHAGYGLMFAAPMGGWLIDKLAGRAWWRIVPAVALVAALGTYGANQAHEFFGEWLNSTTYMQKLEAATADVPAGTHILAEDPWVERYYLGDRGERLVWNDTYGLSFTSDGKTLTGVPAYQAAISQRYFGVVFIDYNATPGLDLTLDQLLATSGYQRTAIPSYDRYGRTDVEIWTLIGVRR</sequence>
<keyword evidence="2" id="KW-1133">Transmembrane helix</keyword>
<organism evidence="3 4">
    <name type="scientific">Actinospica durhamensis</name>
    <dbReference type="NCBI Taxonomy" id="1508375"/>
    <lineage>
        <taxon>Bacteria</taxon>
        <taxon>Bacillati</taxon>
        <taxon>Actinomycetota</taxon>
        <taxon>Actinomycetes</taxon>
        <taxon>Catenulisporales</taxon>
        <taxon>Actinospicaceae</taxon>
        <taxon>Actinospica</taxon>
    </lineage>
</organism>
<evidence type="ECO:0000256" key="2">
    <source>
        <dbReference type="SAM" id="Phobius"/>
    </source>
</evidence>
<keyword evidence="4" id="KW-1185">Reference proteome</keyword>
<feature type="region of interest" description="Disordered" evidence="1">
    <location>
        <begin position="1"/>
        <end position="25"/>
    </location>
</feature>
<feature type="transmembrane region" description="Helical" evidence="2">
    <location>
        <begin position="237"/>
        <end position="261"/>
    </location>
</feature>
<gene>
    <name evidence="3" type="ORF">KDL01_38025</name>
</gene>
<proteinExistence type="predicted"/>
<keyword evidence="2" id="KW-0472">Membrane</keyword>
<evidence type="ECO:0008006" key="5">
    <source>
        <dbReference type="Google" id="ProtNLM"/>
    </source>
</evidence>
<evidence type="ECO:0000313" key="4">
    <source>
        <dbReference type="Proteomes" id="UP000675781"/>
    </source>
</evidence>
<feature type="transmembrane region" description="Helical" evidence="2">
    <location>
        <begin position="96"/>
        <end position="129"/>
    </location>
</feature>
<keyword evidence="2" id="KW-0812">Transmembrane</keyword>
<feature type="transmembrane region" description="Helical" evidence="2">
    <location>
        <begin position="281"/>
        <end position="301"/>
    </location>
</feature>
<feature type="transmembrane region" description="Helical" evidence="2">
    <location>
        <begin position="35"/>
        <end position="53"/>
    </location>
</feature>